<accession>A0A8T0C780</accession>
<comment type="caution">
    <text evidence="1">The sequence shown here is derived from an EMBL/GenBank/DDBJ whole genome shotgun (WGS) entry which is preliminary data.</text>
</comment>
<sequence length="49" mass="5407">MTLVCLEELSQAFISARTFDLFDMVANIVGILSGTVICHVGKMRFAQTE</sequence>
<evidence type="ECO:0008006" key="3">
    <source>
        <dbReference type="Google" id="ProtNLM"/>
    </source>
</evidence>
<dbReference type="EMBL" id="AHCD03000035">
    <property type="protein sequence ID" value="KAF7786483.1"/>
    <property type="molecule type" value="Genomic_DNA"/>
</dbReference>
<gene>
    <name evidence="1" type="ORF">PRUB_a1064</name>
</gene>
<dbReference type="AlphaFoldDB" id="A0A8T0C780"/>
<evidence type="ECO:0000313" key="1">
    <source>
        <dbReference type="EMBL" id="KAF7786483.1"/>
    </source>
</evidence>
<reference evidence="1 2" key="1">
    <citation type="journal article" date="2012" name="J. Bacteriol.">
        <title>Genome sequence of the cycloprodigiosin-producing bacterial strain Pseudoalteromonas rubra ATCC 29570(T).</title>
        <authorList>
            <person name="Xie B.B."/>
            <person name="Shu Y.L."/>
            <person name="Qin Q.L."/>
            <person name="Rong J.C."/>
            <person name="Zhang X.Y."/>
            <person name="Chen X.L."/>
            <person name="Zhou B.C."/>
            <person name="Zhang Y.Z."/>
        </authorList>
    </citation>
    <scope>NUCLEOTIDE SEQUENCE [LARGE SCALE GENOMIC DNA]</scope>
    <source>
        <strain evidence="1 2">DSM 6842</strain>
    </source>
</reference>
<dbReference type="Proteomes" id="UP000016480">
    <property type="component" value="Unassembled WGS sequence"/>
</dbReference>
<protein>
    <recommendedName>
        <fullName evidence="3">VanZ-like domain-containing protein</fullName>
    </recommendedName>
</protein>
<evidence type="ECO:0000313" key="2">
    <source>
        <dbReference type="Proteomes" id="UP000016480"/>
    </source>
</evidence>
<organism evidence="1 2">
    <name type="scientific">Pseudoalteromonas rubra</name>
    <dbReference type="NCBI Taxonomy" id="43658"/>
    <lineage>
        <taxon>Bacteria</taxon>
        <taxon>Pseudomonadati</taxon>
        <taxon>Pseudomonadota</taxon>
        <taxon>Gammaproteobacteria</taxon>
        <taxon>Alteromonadales</taxon>
        <taxon>Pseudoalteromonadaceae</taxon>
        <taxon>Pseudoalteromonas</taxon>
    </lineage>
</organism>
<name>A0A8T0C780_9GAMM</name>
<proteinExistence type="predicted"/>